<dbReference type="GO" id="GO:0005829">
    <property type="term" value="C:cytosol"/>
    <property type="evidence" value="ECO:0007669"/>
    <property type="project" value="TreeGrafter"/>
</dbReference>
<dbReference type="PANTHER" id="PTHR43020">
    <property type="entry name" value="CDK5 REGULATORY SUBUNIT-ASSOCIATED PROTEIN 1"/>
    <property type="match status" value="1"/>
</dbReference>
<dbReference type="Gene3D" id="3.80.30.20">
    <property type="entry name" value="tm_1862 like domain"/>
    <property type="match status" value="1"/>
</dbReference>
<evidence type="ECO:0000256" key="6">
    <source>
        <dbReference type="ARBA" id="ARBA00023004"/>
    </source>
</evidence>
<feature type="domain" description="TRAM" evidence="13">
    <location>
        <begin position="372"/>
        <end position="433"/>
    </location>
</feature>
<evidence type="ECO:0000256" key="7">
    <source>
        <dbReference type="ARBA" id="ARBA00023014"/>
    </source>
</evidence>
<dbReference type="SFLD" id="SFLDG01082">
    <property type="entry name" value="B12-binding_domain_containing"/>
    <property type="match status" value="1"/>
</dbReference>
<dbReference type="AlphaFoldDB" id="A0A182C755"/>
<dbReference type="PROSITE" id="PS51449">
    <property type="entry name" value="MTTASE_N"/>
    <property type="match status" value="1"/>
</dbReference>
<evidence type="ECO:0000313" key="17">
    <source>
        <dbReference type="Proteomes" id="UP000077339"/>
    </source>
</evidence>
<dbReference type="GO" id="GO:0051539">
    <property type="term" value="F:4 iron, 4 sulfur cluster binding"/>
    <property type="evidence" value="ECO:0007669"/>
    <property type="project" value="UniProtKB-UniRule"/>
</dbReference>
<reference evidence="16 17" key="1">
    <citation type="submission" date="2014-02" db="EMBL/GenBank/DDBJ databases">
        <title>Kosmotoga genome sequencing.</title>
        <authorList>
            <person name="Pollo S.M."/>
            <person name="Charchuk R."/>
            <person name="Nesbo C.L."/>
        </authorList>
    </citation>
    <scope>NUCLEOTIDE SEQUENCE [LARGE SCALE GENOMIC DNA]</scope>
    <source>
        <strain evidence="16 17">S304</strain>
    </source>
</reference>
<dbReference type="InterPro" id="IPR013848">
    <property type="entry name" value="Methylthiotransferase_N"/>
</dbReference>
<dbReference type="Gene3D" id="3.40.50.12160">
    <property type="entry name" value="Methylthiotransferase, N-terminal domain"/>
    <property type="match status" value="1"/>
</dbReference>
<keyword evidence="6 12" id="KW-0408">Iron</keyword>
<dbReference type="InterPro" id="IPR020612">
    <property type="entry name" value="Methylthiotransferase_CS"/>
</dbReference>
<evidence type="ECO:0000256" key="4">
    <source>
        <dbReference type="ARBA" id="ARBA00022691"/>
    </source>
</evidence>
<comment type="catalytic activity">
    <reaction evidence="12">
        <text>N(6)-dimethylallyladenosine(37) in tRNA + (sulfur carrier)-SH + AH2 + 2 S-adenosyl-L-methionine = 2-methylsulfanyl-N(6)-dimethylallyladenosine(37) in tRNA + (sulfur carrier)-H + 5'-deoxyadenosine + L-methionine + A + S-adenosyl-L-homocysteine + 2 H(+)</text>
        <dbReference type="Rhea" id="RHEA:37067"/>
        <dbReference type="Rhea" id="RHEA-COMP:10375"/>
        <dbReference type="Rhea" id="RHEA-COMP:10376"/>
        <dbReference type="Rhea" id="RHEA-COMP:14737"/>
        <dbReference type="Rhea" id="RHEA-COMP:14739"/>
        <dbReference type="ChEBI" id="CHEBI:13193"/>
        <dbReference type="ChEBI" id="CHEBI:15378"/>
        <dbReference type="ChEBI" id="CHEBI:17319"/>
        <dbReference type="ChEBI" id="CHEBI:17499"/>
        <dbReference type="ChEBI" id="CHEBI:29917"/>
        <dbReference type="ChEBI" id="CHEBI:57844"/>
        <dbReference type="ChEBI" id="CHEBI:57856"/>
        <dbReference type="ChEBI" id="CHEBI:59789"/>
        <dbReference type="ChEBI" id="CHEBI:64428"/>
        <dbReference type="ChEBI" id="CHEBI:74415"/>
        <dbReference type="ChEBI" id="CHEBI:74417"/>
        <dbReference type="EC" id="2.8.4.3"/>
    </reaction>
</comment>
<dbReference type="InterPro" id="IPR007197">
    <property type="entry name" value="rSAM"/>
</dbReference>
<feature type="binding site" evidence="12">
    <location>
        <position position="152"/>
    </location>
    <ligand>
        <name>[4Fe-4S] cluster</name>
        <dbReference type="ChEBI" id="CHEBI:49883"/>
        <label>2</label>
        <note>4Fe-4S-S-AdoMet</note>
    </ligand>
</feature>
<feature type="domain" description="Radical SAM core" evidence="15">
    <location>
        <begin position="138"/>
        <end position="369"/>
    </location>
</feature>
<dbReference type="STRING" id="1453497.AT15_07460"/>
<keyword evidence="2 12" id="KW-0004">4Fe-4S</keyword>
<evidence type="ECO:0000259" key="13">
    <source>
        <dbReference type="PROSITE" id="PS50926"/>
    </source>
</evidence>
<dbReference type="Pfam" id="PF00919">
    <property type="entry name" value="UPF0004"/>
    <property type="match status" value="1"/>
</dbReference>
<comment type="subcellular location">
    <subcellularLocation>
        <location evidence="12">Cytoplasm</location>
    </subcellularLocation>
</comment>
<dbReference type="InterPro" id="IPR005839">
    <property type="entry name" value="Methylthiotransferase"/>
</dbReference>
<evidence type="ECO:0000256" key="5">
    <source>
        <dbReference type="ARBA" id="ARBA00022723"/>
    </source>
</evidence>
<keyword evidence="17" id="KW-1185">Reference proteome</keyword>
<dbReference type="RefSeq" id="WP_068346369.1">
    <property type="nucleotide sequence ID" value="NZ_JFHK01000004.1"/>
</dbReference>
<dbReference type="PROSITE" id="PS51918">
    <property type="entry name" value="RADICAL_SAM"/>
    <property type="match status" value="1"/>
</dbReference>
<accession>A0A182C755</accession>
<dbReference type="InterPro" id="IPR002792">
    <property type="entry name" value="TRAM_dom"/>
</dbReference>
<dbReference type="OrthoDB" id="9805215at2"/>
<gene>
    <name evidence="12" type="primary">miaB</name>
    <name evidence="16" type="ORF">AT15_07460</name>
</gene>
<dbReference type="InterPro" id="IPR038135">
    <property type="entry name" value="Methylthiotransferase_N_sf"/>
</dbReference>
<evidence type="ECO:0000256" key="1">
    <source>
        <dbReference type="ARBA" id="ARBA00003234"/>
    </source>
</evidence>
<dbReference type="SMART" id="SM00729">
    <property type="entry name" value="Elp3"/>
    <property type="match status" value="1"/>
</dbReference>
<dbReference type="GO" id="GO:0046872">
    <property type="term" value="F:metal ion binding"/>
    <property type="evidence" value="ECO:0007669"/>
    <property type="project" value="UniProtKB-KW"/>
</dbReference>
<dbReference type="PROSITE" id="PS01278">
    <property type="entry name" value="MTTASE_RADICAL"/>
    <property type="match status" value="1"/>
</dbReference>
<feature type="binding site" evidence="12">
    <location>
        <position position="159"/>
    </location>
    <ligand>
        <name>[4Fe-4S] cluster</name>
        <dbReference type="ChEBI" id="CHEBI:49883"/>
        <label>2</label>
        <note>4Fe-4S-S-AdoMet</note>
    </ligand>
</feature>
<keyword evidence="4 12" id="KW-0949">S-adenosyl-L-methionine</keyword>
<keyword evidence="3 12" id="KW-0808">Transferase</keyword>
<dbReference type="SUPFAM" id="SSF102114">
    <property type="entry name" value="Radical SAM enzymes"/>
    <property type="match status" value="1"/>
</dbReference>
<dbReference type="SFLD" id="SFLDG01061">
    <property type="entry name" value="methylthiotransferase"/>
    <property type="match status" value="1"/>
</dbReference>
<dbReference type="EC" id="2.8.4.3" evidence="8 12"/>
<comment type="function">
    <text evidence="1 12">Catalyzes the methylthiolation of N6-(dimethylallyl)adenosine (i(6)A), leading to the formation of 2-methylthio-N6-(dimethylallyl)adenosine (ms(2)i(6)A) at position 37 in tRNAs that read codons beginning with uridine.</text>
</comment>
<comment type="similarity">
    <text evidence="12">Belongs to the methylthiotransferase family. MiaB subfamily.</text>
</comment>
<sequence>MKVAFKTYGCQMNVNDTETMAGLLIKAGHEIVENEEEANAVIVNTCAVREKAEKKLYGKLGRLKALKKKNRALIVGVAGCVAEKEKEKLLDRDEVNFVMGTRSIAKIAEFLERAAKGEKFLDMSDHLDKINWSTPRHHTSNHHAWVTIIYGCNKFCSYCIVPYTRGREKSRPMDDILKEVKILAEKGYREITYLGQNVDSYGKDRKDGSSLAALIRKTLEIPKIERIWYLTSYPKDFSDELIGVIASSDRVSRSIHLPVQSGSNKILKAMNRGYSKEEFLTLIERIRTEIPDASISTDIIVGFPGETEEDYLETKELIETVRFERVNLAMYSPREGTVSAKYFKDDVPHEIKVKRLNELLELQKRINREINEAYKSKELQVIVEDTLKDGKLYGRTINNKIVIFEGPKELIGEKLNVKIETVTAGPLYGSVITKELLTETE</sequence>
<dbReference type="HAMAP" id="MF_01864">
    <property type="entry name" value="tRNA_metthiotr_MiaB"/>
    <property type="match status" value="1"/>
</dbReference>
<evidence type="ECO:0000256" key="11">
    <source>
        <dbReference type="ARBA" id="ARBA00081141"/>
    </source>
</evidence>
<dbReference type="InterPro" id="IPR006638">
    <property type="entry name" value="Elp3/MiaA/NifB-like_rSAM"/>
</dbReference>
<feature type="binding site" evidence="12">
    <location>
        <position position="46"/>
    </location>
    <ligand>
        <name>[4Fe-4S] cluster</name>
        <dbReference type="ChEBI" id="CHEBI:49883"/>
        <label>1</label>
    </ligand>
</feature>
<dbReference type="NCBIfam" id="TIGR01574">
    <property type="entry name" value="miaB-methiolase"/>
    <property type="match status" value="1"/>
</dbReference>
<dbReference type="CDD" id="cd01335">
    <property type="entry name" value="Radical_SAM"/>
    <property type="match status" value="1"/>
</dbReference>
<protein>
    <recommendedName>
        <fullName evidence="9 12">tRNA-2-methylthio-N(6)-dimethylallyladenosine synthase</fullName>
        <ecNumber evidence="8 12">2.8.4.3</ecNumber>
    </recommendedName>
    <alternativeName>
        <fullName evidence="11 12">(Dimethylallyl)adenosine tRNA methylthiotransferase MiaB</fullName>
    </alternativeName>
    <alternativeName>
        <fullName evidence="10 12">tRNA-i(6)A37 methylthiotransferase</fullName>
    </alternativeName>
</protein>
<dbReference type="PATRIC" id="fig|1453497.3.peg.1486"/>
<dbReference type="InterPro" id="IPR006463">
    <property type="entry name" value="MiaB_methiolase"/>
</dbReference>
<dbReference type="InterPro" id="IPR058240">
    <property type="entry name" value="rSAM_sf"/>
</dbReference>
<keyword evidence="7 12" id="KW-0411">Iron-sulfur</keyword>
<keyword evidence="12" id="KW-0963">Cytoplasm</keyword>
<dbReference type="Pfam" id="PF04055">
    <property type="entry name" value="Radical_SAM"/>
    <property type="match status" value="1"/>
</dbReference>
<evidence type="ECO:0000259" key="14">
    <source>
        <dbReference type="PROSITE" id="PS51449"/>
    </source>
</evidence>
<dbReference type="FunFam" id="3.40.50.12160:FF:000003">
    <property type="entry name" value="CDK5 regulatory subunit-associated protein 1"/>
    <property type="match status" value="1"/>
</dbReference>
<feature type="binding site" evidence="12">
    <location>
        <position position="80"/>
    </location>
    <ligand>
        <name>[4Fe-4S] cluster</name>
        <dbReference type="ChEBI" id="CHEBI:49883"/>
        <label>1</label>
    </ligand>
</feature>
<proteinExistence type="inferred from homology"/>
<evidence type="ECO:0000256" key="10">
    <source>
        <dbReference type="ARBA" id="ARBA00080698"/>
    </source>
</evidence>
<feature type="domain" description="MTTase N-terminal" evidence="14">
    <location>
        <begin position="1"/>
        <end position="116"/>
    </location>
</feature>
<dbReference type="Pfam" id="PF01938">
    <property type="entry name" value="TRAM"/>
    <property type="match status" value="1"/>
</dbReference>
<feature type="binding site" evidence="12">
    <location>
        <position position="10"/>
    </location>
    <ligand>
        <name>[4Fe-4S] cluster</name>
        <dbReference type="ChEBI" id="CHEBI:49883"/>
        <label>1</label>
    </ligand>
</feature>
<dbReference type="PANTHER" id="PTHR43020:SF2">
    <property type="entry name" value="MITOCHONDRIAL TRNA METHYLTHIOTRANSFERASE CDK5RAP1"/>
    <property type="match status" value="1"/>
</dbReference>
<dbReference type="InterPro" id="IPR023404">
    <property type="entry name" value="rSAM_horseshoe"/>
</dbReference>
<evidence type="ECO:0000256" key="9">
    <source>
        <dbReference type="ARBA" id="ARBA00068570"/>
    </source>
</evidence>
<feature type="binding site" evidence="12">
    <location>
        <position position="156"/>
    </location>
    <ligand>
        <name>[4Fe-4S] cluster</name>
        <dbReference type="ChEBI" id="CHEBI:49883"/>
        <label>2</label>
        <note>4Fe-4S-S-AdoMet</note>
    </ligand>
</feature>
<dbReference type="Proteomes" id="UP000077339">
    <property type="component" value="Unassembled WGS sequence"/>
</dbReference>
<dbReference type="EMBL" id="JFHK01000004">
    <property type="protein sequence ID" value="OAA31325.1"/>
    <property type="molecule type" value="Genomic_DNA"/>
</dbReference>
<keyword evidence="12" id="KW-0819">tRNA processing</keyword>
<dbReference type="GO" id="GO:0035597">
    <property type="term" value="F:tRNA-2-methylthio-N(6)-dimethylallyladenosine(37) synthase activity"/>
    <property type="evidence" value="ECO:0007669"/>
    <property type="project" value="UniProtKB-EC"/>
</dbReference>
<dbReference type="SFLD" id="SFLDF00273">
    <property type="entry name" value="(dimethylallyl)adenosine_tRNA"/>
    <property type="match status" value="1"/>
</dbReference>
<dbReference type="SFLD" id="SFLDS00029">
    <property type="entry name" value="Radical_SAM"/>
    <property type="match status" value="1"/>
</dbReference>
<keyword evidence="5 12" id="KW-0479">Metal-binding</keyword>
<evidence type="ECO:0000313" key="16">
    <source>
        <dbReference type="EMBL" id="OAA31325.1"/>
    </source>
</evidence>
<evidence type="ECO:0000256" key="2">
    <source>
        <dbReference type="ARBA" id="ARBA00022485"/>
    </source>
</evidence>
<name>A0A182C755_9BACT</name>
<evidence type="ECO:0000256" key="12">
    <source>
        <dbReference type="HAMAP-Rule" id="MF_01864"/>
    </source>
</evidence>
<dbReference type="PROSITE" id="PS50926">
    <property type="entry name" value="TRAM"/>
    <property type="match status" value="1"/>
</dbReference>
<comment type="caution">
    <text evidence="16">The sequence shown here is derived from an EMBL/GenBank/DDBJ whole genome shotgun (WGS) entry which is preliminary data.</text>
</comment>
<evidence type="ECO:0000256" key="3">
    <source>
        <dbReference type="ARBA" id="ARBA00022679"/>
    </source>
</evidence>
<dbReference type="FunFam" id="3.80.30.20:FF:000001">
    <property type="entry name" value="tRNA-2-methylthio-N(6)-dimethylallyladenosine synthase 2"/>
    <property type="match status" value="1"/>
</dbReference>
<comment type="subunit">
    <text evidence="12">Monomer.</text>
</comment>
<evidence type="ECO:0000256" key="8">
    <source>
        <dbReference type="ARBA" id="ARBA00033765"/>
    </source>
</evidence>
<organism evidence="16 17">
    <name type="scientific">Kosmotoga arenicorallina S304</name>
    <dbReference type="NCBI Taxonomy" id="1453497"/>
    <lineage>
        <taxon>Bacteria</taxon>
        <taxon>Thermotogati</taxon>
        <taxon>Thermotogota</taxon>
        <taxon>Thermotogae</taxon>
        <taxon>Kosmotogales</taxon>
        <taxon>Kosmotogaceae</taxon>
        <taxon>Kosmotoga</taxon>
    </lineage>
</organism>
<comment type="cofactor">
    <cofactor evidence="12">
        <name>[4Fe-4S] cluster</name>
        <dbReference type="ChEBI" id="CHEBI:49883"/>
    </cofactor>
    <text evidence="12">Binds 2 [4Fe-4S] clusters. One cluster is coordinated with 3 cysteines and an exchangeable S-adenosyl-L-methionine.</text>
</comment>
<dbReference type="NCBIfam" id="TIGR00089">
    <property type="entry name" value="MiaB/RimO family radical SAM methylthiotransferase"/>
    <property type="match status" value="1"/>
</dbReference>
<evidence type="ECO:0000259" key="15">
    <source>
        <dbReference type="PROSITE" id="PS51918"/>
    </source>
</evidence>